<dbReference type="AlphaFoldDB" id="A0A1G6NX65"/>
<dbReference type="RefSeq" id="WP_092621455.1">
    <property type="nucleotide sequence ID" value="NZ_FMYK01000011.1"/>
</dbReference>
<dbReference type="OrthoDB" id="1445911at2"/>
<accession>A0A1G6NX65</accession>
<keyword evidence="2" id="KW-1185">Reference proteome</keyword>
<dbReference type="EMBL" id="FMYK01000011">
    <property type="protein sequence ID" value="SDC72231.1"/>
    <property type="molecule type" value="Genomic_DNA"/>
</dbReference>
<organism evidence="1 2">
    <name type="scientific">Acinetobacter marinus</name>
    <dbReference type="NCBI Taxonomy" id="281375"/>
    <lineage>
        <taxon>Bacteria</taxon>
        <taxon>Pseudomonadati</taxon>
        <taxon>Pseudomonadota</taxon>
        <taxon>Gammaproteobacteria</taxon>
        <taxon>Moraxellales</taxon>
        <taxon>Moraxellaceae</taxon>
        <taxon>Acinetobacter</taxon>
    </lineage>
</organism>
<evidence type="ECO:0000313" key="1">
    <source>
        <dbReference type="EMBL" id="SDC72231.1"/>
    </source>
</evidence>
<gene>
    <name evidence="1" type="ORF">SAMN05421749_11126</name>
</gene>
<evidence type="ECO:0000313" key="2">
    <source>
        <dbReference type="Proteomes" id="UP000242317"/>
    </source>
</evidence>
<reference evidence="2" key="1">
    <citation type="submission" date="2016-09" db="EMBL/GenBank/DDBJ databases">
        <authorList>
            <person name="Varghese N."/>
            <person name="Submissions S."/>
        </authorList>
    </citation>
    <scope>NUCLEOTIDE SEQUENCE [LARGE SCALE GENOMIC DNA]</scope>
    <source>
        <strain evidence="2">ANC 3699</strain>
    </source>
</reference>
<proteinExistence type="predicted"/>
<dbReference type="Proteomes" id="UP000242317">
    <property type="component" value="Unassembled WGS sequence"/>
</dbReference>
<name>A0A1G6NX65_9GAMM</name>
<sequence length="194" mass="23207">MTDKQKIYKDWMKFLDPDEVKFQLISASLYLTAYDLLIESIIQKIKDFYTNGFNENGLTLDTKYETQVRELYRKDIIIASLIWLEKNGVISKDDIQSVKNFKIHRNELAHELSKMISDSGKRTKTEYIGQIRDLYFKIQKWWFVEFEVTINPELSNVDPNELDYDEVLSFIMMPMNYMVEITNEELRKKEDRSN</sequence>
<protein>
    <submittedName>
        <fullName evidence="1">Uncharacterized protein</fullName>
    </submittedName>
</protein>